<evidence type="ECO:0000256" key="1">
    <source>
        <dbReference type="SAM" id="MobiDB-lite"/>
    </source>
</evidence>
<proteinExistence type="predicted"/>
<feature type="region of interest" description="Disordered" evidence="1">
    <location>
        <begin position="1"/>
        <end position="28"/>
    </location>
</feature>
<keyword evidence="3" id="KW-1185">Reference proteome</keyword>
<gene>
    <name evidence="2" type="ORF">K1pha_10</name>
</gene>
<dbReference type="Proteomes" id="UP000272247">
    <property type="component" value="Segment"/>
</dbReference>
<accession>A0A3G1GLC2</accession>
<dbReference type="EMBL" id="KY210139">
    <property type="protein sequence ID" value="APQ41889.1"/>
    <property type="molecule type" value="Genomic_DNA"/>
</dbReference>
<feature type="compositionally biased region" description="Basic and acidic residues" evidence="1">
    <location>
        <begin position="16"/>
        <end position="25"/>
    </location>
</feature>
<evidence type="ECO:0000313" key="3">
    <source>
        <dbReference type="Proteomes" id="UP000272247"/>
    </source>
</evidence>
<organism evidence="2 3">
    <name type="scientific">Xanthomonas phage KPhi1</name>
    <dbReference type="NCBI Taxonomy" id="1927017"/>
    <lineage>
        <taxon>Viruses</taxon>
        <taxon>Duplodnaviria</taxon>
        <taxon>Heunggongvirae</taxon>
        <taxon>Uroviricota</taxon>
        <taxon>Caudoviricetes</taxon>
        <taxon>Kantovirinae</taxon>
        <taxon>Beograduvirus</taxon>
        <taxon>Beograduvirus KPhi1</taxon>
    </lineage>
</organism>
<evidence type="ECO:0000313" key="2">
    <source>
        <dbReference type="EMBL" id="APQ41889.1"/>
    </source>
</evidence>
<protein>
    <submittedName>
        <fullName evidence="2">Uncharacterized protein</fullName>
    </submittedName>
</protein>
<sequence>MCRKPNRDAAMTEVNTTKREPRDFLDPATTPLATWSVRELCDALGNAKVAELWETTSGNARQVRWRGTATVERMQVLQDAIKQDEQRYREALVTIYTTGAFRRQA</sequence>
<name>A0A3G1GLC2_9CAUD</name>
<reference evidence="2 3" key="1">
    <citation type="submission" date="2016-11" db="EMBL/GenBank/DDBJ databases">
        <authorList>
            <person name="Gasic K."/>
        </authorList>
    </citation>
    <scope>NUCLEOTIDE SEQUENCE [LARGE SCALE GENOMIC DNA]</scope>
</reference>